<dbReference type="InterPro" id="IPR013324">
    <property type="entry name" value="RNA_pol_sigma_r3/r4-like"/>
</dbReference>
<proteinExistence type="predicted"/>
<protein>
    <recommendedName>
        <fullName evidence="5">RNA polymerase sigma-70 region 4 domain-containing protein</fullName>
    </recommendedName>
</protein>
<dbReference type="RefSeq" id="WP_367779861.1">
    <property type="nucleotide sequence ID" value="NZ_JBFMIA010000010.1"/>
</dbReference>
<dbReference type="Proteomes" id="UP001556040">
    <property type="component" value="Unassembled WGS sequence"/>
</dbReference>
<keyword evidence="2" id="KW-0804">Transcription</keyword>
<evidence type="ECO:0008006" key="5">
    <source>
        <dbReference type="Google" id="ProtNLM"/>
    </source>
</evidence>
<comment type="caution">
    <text evidence="3">The sequence shown here is derived from an EMBL/GenBank/DDBJ whole genome shotgun (WGS) entry which is preliminary data.</text>
</comment>
<dbReference type="SUPFAM" id="SSF88659">
    <property type="entry name" value="Sigma3 and sigma4 domains of RNA polymerase sigma factors"/>
    <property type="match status" value="1"/>
</dbReference>
<name>A0ABV3Q4V6_9BACL</name>
<reference evidence="3 4" key="1">
    <citation type="journal article" date="1979" name="Int. J. Syst. Evol. Microbiol.">
        <title>Bacillus globisporus subsp. marinus subsp. nov.</title>
        <authorList>
            <person name="Liu H."/>
        </authorList>
    </citation>
    <scope>NUCLEOTIDE SEQUENCE [LARGE SCALE GENOMIC DNA]</scope>
    <source>
        <strain evidence="3 4">DSM 1297</strain>
    </source>
</reference>
<keyword evidence="4" id="KW-1185">Reference proteome</keyword>
<organism evidence="3 4">
    <name type="scientific">Jeotgalibacillus marinus</name>
    <dbReference type="NCBI Taxonomy" id="86667"/>
    <lineage>
        <taxon>Bacteria</taxon>
        <taxon>Bacillati</taxon>
        <taxon>Bacillota</taxon>
        <taxon>Bacilli</taxon>
        <taxon>Bacillales</taxon>
        <taxon>Caryophanaceae</taxon>
        <taxon>Jeotgalibacillus</taxon>
    </lineage>
</organism>
<dbReference type="EMBL" id="JBFMIA010000010">
    <property type="protein sequence ID" value="MEW9502368.1"/>
    <property type="molecule type" value="Genomic_DNA"/>
</dbReference>
<evidence type="ECO:0000256" key="1">
    <source>
        <dbReference type="ARBA" id="ARBA00023015"/>
    </source>
</evidence>
<gene>
    <name evidence="3" type="ORF">AB1471_11235</name>
</gene>
<dbReference type="Gene3D" id="1.10.10.2690">
    <property type="match status" value="1"/>
</dbReference>
<evidence type="ECO:0000313" key="3">
    <source>
        <dbReference type="EMBL" id="MEW9502368.1"/>
    </source>
</evidence>
<accession>A0ABV3Q4V6</accession>
<sequence>MGAVSIDLNKNERKLESLFPMNTKRGIQTFLENYSLLQGLIYSSADYDALIMLIDFNRALDESYLSAKEIYALREVFIKDKKRVDVAKELGVTKQTVQSWLSRSTQKLANYYTEIEGELYV</sequence>
<dbReference type="InterPro" id="IPR053721">
    <property type="entry name" value="Fimbrial_Adhesin_Reg"/>
</dbReference>
<keyword evidence="1" id="KW-0805">Transcription regulation</keyword>
<evidence type="ECO:0000313" key="4">
    <source>
        <dbReference type="Proteomes" id="UP001556040"/>
    </source>
</evidence>
<evidence type="ECO:0000256" key="2">
    <source>
        <dbReference type="ARBA" id="ARBA00023163"/>
    </source>
</evidence>